<keyword evidence="1" id="KW-0378">Hydrolase</keyword>
<dbReference type="SUPFAM" id="SSF55785">
    <property type="entry name" value="PYP-like sensor domain (PAS domain)"/>
    <property type="match status" value="2"/>
</dbReference>
<dbReference type="SUPFAM" id="SSF55781">
    <property type="entry name" value="GAF domain-like"/>
    <property type="match status" value="1"/>
</dbReference>
<evidence type="ECO:0000313" key="4">
    <source>
        <dbReference type="Proteomes" id="UP000199063"/>
    </source>
</evidence>
<dbReference type="PANTHER" id="PTHR43156">
    <property type="entry name" value="STAGE II SPORULATION PROTEIN E-RELATED"/>
    <property type="match status" value="1"/>
</dbReference>
<evidence type="ECO:0000259" key="2">
    <source>
        <dbReference type="PROSITE" id="PS50112"/>
    </source>
</evidence>
<dbReference type="OrthoDB" id="118142at2"/>
<organism evidence="3 4">
    <name type="scientific">Streptomyces wuyuanensis</name>
    <dbReference type="NCBI Taxonomy" id="1196353"/>
    <lineage>
        <taxon>Bacteria</taxon>
        <taxon>Bacillati</taxon>
        <taxon>Actinomycetota</taxon>
        <taxon>Actinomycetes</taxon>
        <taxon>Kitasatosporales</taxon>
        <taxon>Streptomycetaceae</taxon>
        <taxon>Streptomyces</taxon>
    </lineage>
</organism>
<keyword evidence="4" id="KW-1185">Reference proteome</keyword>
<dbReference type="PROSITE" id="PS50112">
    <property type="entry name" value="PAS"/>
    <property type="match status" value="1"/>
</dbReference>
<accession>A0A1G9YYS8</accession>
<dbReference type="InterPro" id="IPR013767">
    <property type="entry name" value="PAS_fold"/>
</dbReference>
<protein>
    <submittedName>
        <fullName evidence="3">PAS domain S-box-containing protein</fullName>
    </submittedName>
</protein>
<dbReference type="InterPro" id="IPR035965">
    <property type="entry name" value="PAS-like_dom_sf"/>
</dbReference>
<dbReference type="Gene3D" id="3.60.40.10">
    <property type="entry name" value="PPM-type phosphatase domain"/>
    <property type="match status" value="1"/>
</dbReference>
<dbReference type="AlphaFoldDB" id="A0A1G9YYS8"/>
<reference evidence="4" key="1">
    <citation type="submission" date="2016-10" db="EMBL/GenBank/DDBJ databases">
        <authorList>
            <person name="Varghese N."/>
            <person name="Submissions S."/>
        </authorList>
    </citation>
    <scope>NUCLEOTIDE SEQUENCE [LARGE SCALE GENOMIC DNA]</scope>
    <source>
        <strain evidence="4">CGMCC 4.7042</strain>
    </source>
</reference>
<dbReference type="Gene3D" id="3.30.450.20">
    <property type="entry name" value="PAS domain"/>
    <property type="match status" value="2"/>
</dbReference>
<feature type="domain" description="PAS" evidence="2">
    <location>
        <begin position="28"/>
        <end position="61"/>
    </location>
</feature>
<dbReference type="InterPro" id="IPR029016">
    <property type="entry name" value="GAF-like_dom_sf"/>
</dbReference>
<evidence type="ECO:0000313" key="3">
    <source>
        <dbReference type="EMBL" id="SDN13701.1"/>
    </source>
</evidence>
<dbReference type="GO" id="GO:0016791">
    <property type="term" value="F:phosphatase activity"/>
    <property type="evidence" value="ECO:0007669"/>
    <property type="project" value="TreeGrafter"/>
</dbReference>
<dbReference type="SMART" id="SM00091">
    <property type="entry name" value="PAS"/>
    <property type="match status" value="2"/>
</dbReference>
<name>A0A1G9YYS8_9ACTN</name>
<dbReference type="RefSeq" id="WP_143041537.1">
    <property type="nucleotide sequence ID" value="NZ_FNHI01000020.1"/>
</dbReference>
<dbReference type="InterPro" id="IPR052016">
    <property type="entry name" value="Bact_Sigma-Reg"/>
</dbReference>
<dbReference type="NCBIfam" id="TIGR00229">
    <property type="entry name" value="sensory_box"/>
    <property type="match status" value="2"/>
</dbReference>
<gene>
    <name evidence="3" type="ORF">SAMN05444921_1201</name>
</gene>
<proteinExistence type="predicted"/>
<dbReference type="CDD" id="cd00130">
    <property type="entry name" value="PAS"/>
    <property type="match status" value="2"/>
</dbReference>
<dbReference type="InterPro" id="IPR003018">
    <property type="entry name" value="GAF"/>
</dbReference>
<dbReference type="STRING" id="1196353.SAMN05444921_1201"/>
<dbReference type="InterPro" id="IPR036457">
    <property type="entry name" value="PPM-type-like_dom_sf"/>
</dbReference>
<dbReference type="FunFam" id="3.30.450.40:FF:000035">
    <property type="entry name" value="PAS sensor protein"/>
    <property type="match status" value="1"/>
</dbReference>
<evidence type="ECO:0000256" key="1">
    <source>
        <dbReference type="ARBA" id="ARBA00022801"/>
    </source>
</evidence>
<dbReference type="Pfam" id="PF01590">
    <property type="entry name" value="GAF"/>
    <property type="match status" value="1"/>
</dbReference>
<dbReference type="GeneID" id="40832446"/>
<dbReference type="Pfam" id="PF00989">
    <property type="entry name" value="PAS"/>
    <property type="match status" value="1"/>
</dbReference>
<dbReference type="Pfam" id="PF08448">
    <property type="entry name" value="PAS_4"/>
    <property type="match status" value="1"/>
</dbReference>
<sequence length="520" mass="54992">MTTVSSSITFGSRTSTSELSDAAFALFDERGATVAWTQAAERLVGYSAGEVVGRSAALVLPPFAEAGAMSAFVEECRARNGWSGVTAVRHRDGHMVDVSMRISMLRGRGGTVQWLASVSDMGAPPGGAVNGAVRGALLTSAPVGISVRDLQLRSVAVNDALETHDGIHHDARLGRRISDVLPGAEAEAVEAVMRQVLQSGTAKVHEYRMRLAAGLLREQTFEVSFHCLQGADGLPLGTCMISVNVADRRQERERLGLLGQAGTRLGRTLDVTQTGQELADLAVPLFADFAAVDLEQSVLFGEGSSIQSDVAGRRLPVLRRAGLASIRHGAESPWGRGEPVPQPVDGPTAEVLGTGKSRLEPVLDTAATWLDKNPALAQSLRMHGVHSLIVVPILARRVLVPGRRALLGVVVFTRGENPVPFQEIDLLLAEELVGRAAQSLDNARRFAREQTTALALQRSLLPRRLRGGAAVETASRYLPADIDNGVGGDWFDVIPLSGARVALVVGDVVGHGINAAAAMG</sequence>
<dbReference type="InterPro" id="IPR000014">
    <property type="entry name" value="PAS"/>
</dbReference>
<dbReference type="PANTHER" id="PTHR43156:SF2">
    <property type="entry name" value="STAGE II SPORULATION PROTEIN E"/>
    <property type="match status" value="1"/>
</dbReference>
<dbReference type="Gene3D" id="3.30.450.40">
    <property type="match status" value="1"/>
</dbReference>
<feature type="non-terminal residue" evidence="3">
    <location>
        <position position="520"/>
    </location>
</feature>
<dbReference type="GO" id="GO:0006355">
    <property type="term" value="P:regulation of DNA-templated transcription"/>
    <property type="evidence" value="ECO:0007669"/>
    <property type="project" value="InterPro"/>
</dbReference>
<dbReference type="Proteomes" id="UP000199063">
    <property type="component" value="Unassembled WGS sequence"/>
</dbReference>
<dbReference type="InterPro" id="IPR013656">
    <property type="entry name" value="PAS_4"/>
</dbReference>
<dbReference type="EMBL" id="FNHI01000020">
    <property type="protein sequence ID" value="SDN13701.1"/>
    <property type="molecule type" value="Genomic_DNA"/>
</dbReference>